<dbReference type="RefSeq" id="WP_260976319.1">
    <property type="nucleotide sequence ID" value="NZ_JAOANI010000018.1"/>
</dbReference>
<sequence>MDKGIVTFFDVKAFGFYRLKQNSKELDHKFGCATTVLQDLMEWLKGKSFEDTLPWDEAENPGKIKIFCRGVAKNEDTGDFIVTIYRAVGDNTGSIHGVKVGSKVGPDANGTVKAGAEEDGETVIWGQPCYYWIIPTEGKIASINFPHSSADTDKFCTYIKEHVNNNSDFGERNRTVQEIGVSKKNNRTITVHKTTFPYGEGKDKCNCIFKIDVKELSYTTLFEQIENISDTITHTVIRDTTNNYEKDSRGPLLKIGSEYLPSFFGDAPKKKAPKKIELIIDGVPSKEELKVLFDNRGADSEWRDVGFKTEGSSSVTWMKKHIARAQIDVGRLSTKDHYSPADLLKEVTKVRNELLACLRRQIQSENIDDSKTGS</sequence>
<reference evidence="1" key="2">
    <citation type="submission" date="2022-08" db="EMBL/GenBank/DDBJ databases">
        <authorList>
            <person name="Dong C."/>
        </authorList>
    </citation>
    <scope>NUCLEOTIDE SEQUENCE</scope>
    <source>
        <strain evidence="1">59MF3M-4</strain>
    </source>
</reference>
<keyword evidence="2" id="KW-1185">Reference proteome</keyword>
<protein>
    <submittedName>
        <fullName evidence="1">Uncharacterized protein</fullName>
    </submittedName>
</protein>
<proteinExistence type="predicted"/>
<comment type="caution">
    <text evidence="1">The sequence shown here is derived from an EMBL/GenBank/DDBJ whole genome shotgun (WGS) entry which is preliminary data.</text>
</comment>
<dbReference type="Proteomes" id="UP001147830">
    <property type="component" value="Unassembled WGS sequence"/>
</dbReference>
<evidence type="ECO:0000313" key="2">
    <source>
        <dbReference type="Proteomes" id="UP001147830"/>
    </source>
</evidence>
<dbReference type="EMBL" id="JAOANI010000018">
    <property type="protein sequence ID" value="MCT7359448.1"/>
    <property type="molecule type" value="Genomic_DNA"/>
</dbReference>
<gene>
    <name evidence="1" type="ORF">NYR02_10475</name>
</gene>
<evidence type="ECO:0000313" key="1">
    <source>
        <dbReference type="EMBL" id="MCT7359448.1"/>
    </source>
</evidence>
<accession>A0A9X3ASX4</accession>
<name>A0A9X3ASX4_9GAMM</name>
<organism evidence="1 2">
    <name type="scientific">Thalassolituus pacificus</name>
    <dbReference type="NCBI Taxonomy" id="2975440"/>
    <lineage>
        <taxon>Bacteria</taxon>
        <taxon>Pseudomonadati</taxon>
        <taxon>Pseudomonadota</taxon>
        <taxon>Gammaproteobacteria</taxon>
        <taxon>Oceanospirillales</taxon>
        <taxon>Oceanospirillaceae</taxon>
        <taxon>Thalassolituus</taxon>
    </lineage>
</organism>
<reference evidence="1" key="1">
    <citation type="journal article" date="2022" name="Front. Microbiol.">
        <title>Genome-based taxonomic rearrangement of Oceanobacter-related bacteria including the description of Thalassolituus hydrocarbonoclasticus sp. nov. and Thalassolituus pacificus sp. nov. and emended description of the genus Thalassolituus.</title>
        <authorList>
            <person name="Dong C."/>
            <person name="Wei L."/>
            <person name="Wang J."/>
            <person name="Lai Q."/>
            <person name="Huang Z."/>
            <person name="Shao Z."/>
        </authorList>
    </citation>
    <scope>NUCLEOTIDE SEQUENCE</scope>
    <source>
        <strain evidence="1">59MF3M-4</strain>
    </source>
</reference>
<dbReference type="AlphaFoldDB" id="A0A9X3ASX4"/>